<name>A0A1F8F9V4_9BACT</name>
<sequence length="45" mass="5413">MKSTLYRPKKKKRKRKHGFLTRSGTKFGRAVLARRRKKGRKRLTV</sequence>
<dbReference type="Gene3D" id="1.10.287.3980">
    <property type="match status" value="1"/>
</dbReference>
<evidence type="ECO:0000313" key="7">
    <source>
        <dbReference type="Proteomes" id="UP000177167"/>
    </source>
</evidence>
<proteinExistence type="inferred from homology"/>
<dbReference type="InterPro" id="IPR000271">
    <property type="entry name" value="Ribosomal_bL34"/>
</dbReference>
<evidence type="ECO:0000256" key="2">
    <source>
        <dbReference type="ARBA" id="ARBA00022980"/>
    </source>
</evidence>
<gene>
    <name evidence="5" type="primary">rpmH</name>
    <name evidence="6" type="ORF">A3J46_03410</name>
</gene>
<dbReference type="GO" id="GO:1990904">
    <property type="term" value="C:ribonucleoprotein complex"/>
    <property type="evidence" value="ECO:0007669"/>
    <property type="project" value="UniProtKB-KW"/>
</dbReference>
<dbReference type="AlphaFoldDB" id="A0A1F8F9V4"/>
<evidence type="ECO:0000256" key="1">
    <source>
        <dbReference type="ARBA" id="ARBA00010111"/>
    </source>
</evidence>
<evidence type="ECO:0000313" key="6">
    <source>
        <dbReference type="EMBL" id="OGN09922.1"/>
    </source>
</evidence>
<keyword evidence="3 5" id="KW-0687">Ribonucleoprotein</keyword>
<reference evidence="6 7" key="1">
    <citation type="journal article" date="2016" name="Nat. Commun.">
        <title>Thousands of microbial genomes shed light on interconnected biogeochemical processes in an aquifer system.</title>
        <authorList>
            <person name="Anantharaman K."/>
            <person name="Brown C.T."/>
            <person name="Hug L.A."/>
            <person name="Sharon I."/>
            <person name="Castelle C.J."/>
            <person name="Probst A.J."/>
            <person name="Thomas B.C."/>
            <person name="Singh A."/>
            <person name="Wilkins M.J."/>
            <person name="Karaoz U."/>
            <person name="Brodie E.L."/>
            <person name="Williams K.H."/>
            <person name="Hubbard S.S."/>
            <person name="Banfield J.F."/>
        </authorList>
    </citation>
    <scope>NUCLEOTIDE SEQUENCE [LARGE SCALE GENOMIC DNA]</scope>
</reference>
<evidence type="ECO:0000256" key="4">
    <source>
        <dbReference type="ARBA" id="ARBA00035177"/>
    </source>
</evidence>
<evidence type="ECO:0000256" key="3">
    <source>
        <dbReference type="ARBA" id="ARBA00023274"/>
    </source>
</evidence>
<keyword evidence="2 5" id="KW-0689">Ribosomal protein</keyword>
<dbReference type="GO" id="GO:0005840">
    <property type="term" value="C:ribosome"/>
    <property type="evidence" value="ECO:0007669"/>
    <property type="project" value="UniProtKB-KW"/>
</dbReference>
<dbReference type="EMBL" id="MGJP01000022">
    <property type="protein sequence ID" value="OGN09922.1"/>
    <property type="molecule type" value="Genomic_DNA"/>
</dbReference>
<dbReference type="Pfam" id="PF00468">
    <property type="entry name" value="Ribosomal_L34"/>
    <property type="match status" value="1"/>
</dbReference>
<evidence type="ECO:0000256" key="5">
    <source>
        <dbReference type="HAMAP-Rule" id="MF_00391"/>
    </source>
</evidence>
<dbReference type="GO" id="GO:0003735">
    <property type="term" value="F:structural constituent of ribosome"/>
    <property type="evidence" value="ECO:0007669"/>
    <property type="project" value="InterPro"/>
</dbReference>
<dbReference type="Proteomes" id="UP000177167">
    <property type="component" value="Unassembled WGS sequence"/>
</dbReference>
<dbReference type="GO" id="GO:0006412">
    <property type="term" value="P:translation"/>
    <property type="evidence" value="ECO:0007669"/>
    <property type="project" value="UniProtKB-UniRule"/>
</dbReference>
<dbReference type="PANTHER" id="PTHR14503:SF4">
    <property type="entry name" value="LARGE RIBOSOMAL SUBUNIT PROTEIN BL34M"/>
    <property type="match status" value="1"/>
</dbReference>
<comment type="similarity">
    <text evidence="1 5">Belongs to the bacterial ribosomal protein bL34 family.</text>
</comment>
<protein>
    <recommendedName>
        <fullName evidence="4 5">Large ribosomal subunit protein bL34</fullName>
    </recommendedName>
</protein>
<dbReference type="HAMAP" id="MF_00391">
    <property type="entry name" value="Ribosomal_bL34"/>
    <property type="match status" value="1"/>
</dbReference>
<dbReference type="PANTHER" id="PTHR14503">
    <property type="entry name" value="MITOCHONDRIAL RIBOSOMAL PROTEIN 34 FAMILY MEMBER"/>
    <property type="match status" value="1"/>
</dbReference>
<comment type="caution">
    <text evidence="6">The sequence shown here is derived from an EMBL/GenBank/DDBJ whole genome shotgun (WGS) entry which is preliminary data.</text>
</comment>
<dbReference type="NCBIfam" id="TIGR01030">
    <property type="entry name" value="rpmH_bact"/>
    <property type="match status" value="1"/>
</dbReference>
<accession>A0A1F8F9V4</accession>
<organism evidence="6 7">
    <name type="scientific">Candidatus Yanofskybacteria bacterium RIFCSPHIGHO2_02_FULL_41_11</name>
    <dbReference type="NCBI Taxonomy" id="1802675"/>
    <lineage>
        <taxon>Bacteria</taxon>
        <taxon>Candidatus Yanofskyibacteriota</taxon>
    </lineage>
</organism>